<dbReference type="InterPro" id="IPR039330">
    <property type="entry name" value="CAMP"/>
</dbReference>
<dbReference type="PROSITE" id="PS00028">
    <property type="entry name" value="ZINC_FINGER_C2H2_1"/>
    <property type="match status" value="2"/>
</dbReference>
<name>A0AAN7ZZC7_ELEMC</name>
<dbReference type="Gene3D" id="3.30.160.60">
    <property type="entry name" value="Classic Zinc Finger"/>
    <property type="match status" value="1"/>
</dbReference>
<feature type="domain" description="C2H2-type" evidence="3">
    <location>
        <begin position="240"/>
        <end position="268"/>
    </location>
</feature>
<reference evidence="4 5" key="2">
    <citation type="journal article" date="2023" name="Mol. Biol. Evol.">
        <title>Genomics of Secondarily Temperate Adaptation in the Only Non-Antarctic Icefish.</title>
        <authorList>
            <person name="Rivera-Colon A.G."/>
            <person name="Rayamajhi N."/>
            <person name="Minhas B.F."/>
            <person name="Madrigal G."/>
            <person name="Bilyk K.T."/>
            <person name="Yoon V."/>
            <person name="Hune M."/>
            <person name="Gregory S."/>
            <person name="Cheng C.H.C."/>
            <person name="Catchen J.M."/>
        </authorList>
    </citation>
    <scope>NUCLEOTIDE SEQUENCE [LARGE SCALE GENOMIC DNA]</scope>
    <source>
        <strain evidence="4">JMC-PN-2008</strain>
    </source>
</reference>
<dbReference type="GO" id="GO:0051315">
    <property type="term" value="P:attachment of mitotic spindle microtubules to kinetochore"/>
    <property type="evidence" value="ECO:0007669"/>
    <property type="project" value="InterPro"/>
</dbReference>
<protein>
    <recommendedName>
        <fullName evidence="3">C2H2-type domain-containing protein</fullName>
    </recommendedName>
</protein>
<keyword evidence="1" id="KW-0863">Zinc-finger</keyword>
<dbReference type="PANTHER" id="PTHR37354:SF1">
    <property type="entry name" value="CHROMOSOME ALIGNMENT-MAINTAINING PHOSPHOPROTEIN 1"/>
    <property type="match status" value="1"/>
</dbReference>
<dbReference type="SUPFAM" id="SSF57667">
    <property type="entry name" value="beta-beta-alpha zinc fingers"/>
    <property type="match status" value="1"/>
</dbReference>
<dbReference type="GO" id="GO:0008270">
    <property type="term" value="F:zinc ion binding"/>
    <property type="evidence" value="ECO:0007669"/>
    <property type="project" value="UniProtKB-KW"/>
</dbReference>
<dbReference type="Proteomes" id="UP001346869">
    <property type="component" value="Unassembled WGS sequence"/>
</dbReference>
<organism evidence="4 5">
    <name type="scientific">Eleginops maclovinus</name>
    <name type="common">Patagonian blennie</name>
    <name type="synonym">Eleginus maclovinus</name>
    <dbReference type="NCBI Taxonomy" id="56733"/>
    <lineage>
        <taxon>Eukaryota</taxon>
        <taxon>Metazoa</taxon>
        <taxon>Chordata</taxon>
        <taxon>Craniata</taxon>
        <taxon>Vertebrata</taxon>
        <taxon>Euteleostomi</taxon>
        <taxon>Actinopterygii</taxon>
        <taxon>Neopterygii</taxon>
        <taxon>Teleostei</taxon>
        <taxon>Neoteleostei</taxon>
        <taxon>Acanthomorphata</taxon>
        <taxon>Eupercaria</taxon>
        <taxon>Perciformes</taxon>
        <taxon>Notothenioidei</taxon>
        <taxon>Eleginopidae</taxon>
        <taxon>Eleginops</taxon>
    </lineage>
</organism>
<keyword evidence="1" id="KW-0862">Zinc</keyword>
<dbReference type="SMART" id="SM00355">
    <property type="entry name" value="ZnF_C2H2"/>
    <property type="match status" value="6"/>
</dbReference>
<feature type="region of interest" description="Disordered" evidence="2">
    <location>
        <begin position="294"/>
        <end position="437"/>
    </location>
</feature>
<proteinExistence type="predicted"/>
<dbReference type="EMBL" id="JAUZQC010000026">
    <property type="protein sequence ID" value="KAK5847438.1"/>
    <property type="molecule type" value="Genomic_DNA"/>
</dbReference>
<evidence type="ECO:0000313" key="5">
    <source>
        <dbReference type="Proteomes" id="UP001346869"/>
    </source>
</evidence>
<reference evidence="4 5" key="1">
    <citation type="journal article" date="2023" name="Genes (Basel)">
        <title>Chromosome-Level Genome Assembly and Circadian Gene Repertoire of the Patagonia Blennie Eleginops maclovinus-The Closest Ancestral Proxy of Antarctic Cryonotothenioids.</title>
        <authorList>
            <person name="Cheng C.C."/>
            <person name="Rivera-Colon A.G."/>
            <person name="Minhas B.F."/>
            <person name="Wilson L."/>
            <person name="Rayamajhi N."/>
            <person name="Vargas-Chacoff L."/>
            <person name="Catchen J.M."/>
        </authorList>
    </citation>
    <scope>NUCLEOTIDE SEQUENCE [LARGE SCALE GENOMIC DNA]</scope>
    <source>
        <strain evidence="4">JMC-PN-2008</strain>
    </source>
</reference>
<sequence>MSVLIQPWGEAGGGVAAHLQCPTCGLFSNSHAHQLSHVAAAHPGQLDGMMMGRLGNIVMYQSTARLFHCGDCFQTCRDFNTLYQHIIAKHCLDQGAAKGEEGKEEEEEEEEELKEEVKEEEVEDKEASMMTEGGGHRCLICGWRTKHRGLAVSHVVRKHDIPKAYASQGVRPYASSFRAPTVGEEGEASGELLREEMEATAKVVRFIANRFVCLICGWKTKLKGFAISHVVRCHEVERPYGCSSCERSFFLPSRLQQHVAAAHRLGRYSCPYCGFRSQFLGGFRRHCSRCNAREEGEEEQGGRGGEEEEEQEERRGTRKRRKTIKLQEREEDEEEEELEGRKRRKRKTKKLQERKEEEEEEEEEEGRKRWRTVKEEEEEDYKAAGEEGRGGEEEEDMEDSEGGRGGLKRREKTKKLQEEEEEEGKKSWRMVKEEEED</sequence>
<feature type="compositionally biased region" description="Basic and acidic residues" evidence="2">
    <location>
        <begin position="423"/>
        <end position="437"/>
    </location>
</feature>
<gene>
    <name evidence="4" type="ORF">PBY51_016562</name>
</gene>
<comment type="caution">
    <text evidence="4">The sequence shown here is derived from an EMBL/GenBank/DDBJ whole genome shotgun (WGS) entry which is preliminary data.</text>
</comment>
<dbReference type="PANTHER" id="PTHR37354">
    <property type="entry name" value="CHROMOSOME ALIGNMENT-MAINTAINING PHOSPHOPROTEIN 1"/>
    <property type="match status" value="1"/>
</dbReference>
<dbReference type="AlphaFoldDB" id="A0AAN7ZZC7"/>
<evidence type="ECO:0000256" key="1">
    <source>
        <dbReference type="PROSITE-ProRule" id="PRU00042"/>
    </source>
</evidence>
<dbReference type="InterPro" id="IPR013087">
    <property type="entry name" value="Znf_C2H2_type"/>
</dbReference>
<feature type="compositionally biased region" description="Basic and acidic residues" evidence="2">
    <location>
        <begin position="381"/>
        <end position="391"/>
    </location>
</feature>
<feature type="region of interest" description="Disordered" evidence="2">
    <location>
        <begin position="99"/>
        <end position="128"/>
    </location>
</feature>
<feature type="compositionally biased region" description="Acidic residues" evidence="2">
    <location>
        <begin position="329"/>
        <end position="338"/>
    </location>
</feature>
<keyword evidence="5" id="KW-1185">Reference proteome</keyword>
<dbReference type="PROSITE" id="PS50157">
    <property type="entry name" value="ZINC_FINGER_C2H2_2"/>
    <property type="match status" value="1"/>
</dbReference>
<dbReference type="InterPro" id="IPR036236">
    <property type="entry name" value="Znf_C2H2_sf"/>
</dbReference>
<evidence type="ECO:0000313" key="4">
    <source>
        <dbReference type="EMBL" id="KAK5847438.1"/>
    </source>
</evidence>
<evidence type="ECO:0000259" key="3">
    <source>
        <dbReference type="PROSITE" id="PS50157"/>
    </source>
</evidence>
<accession>A0AAN7ZZC7</accession>
<keyword evidence="1" id="KW-0479">Metal-binding</keyword>
<feature type="compositionally biased region" description="Acidic residues" evidence="2">
    <location>
        <begin position="102"/>
        <end position="124"/>
    </location>
</feature>
<evidence type="ECO:0000256" key="2">
    <source>
        <dbReference type="SAM" id="MobiDB-lite"/>
    </source>
</evidence>